<name>A0ABV7A8I8_9BACI</name>
<accession>A0ABV7A8I8</accession>
<feature type="transmembrane region" description="Helical" evidence="1">
    <location>
        <begin position="6"/>
        <end position="27"/>
    </location>
</feature>
<dbReference type="Proteomes" id="UP001595387">
    <property type="component" value="Unassembled WGS sequence"/>
</dbReference>
<dbReference type="Pfam" id="PF17428">
    <property type="entry name" value="DUF5412"/>
    <property type="match status" value="1"/>
</dbReference>
<evidence type="ECO:0000313" key="3">
    <source>
        <dbReference type="Proteomes" id="UP001595387"/>
    </source>
</evidence>
<evidence type="ECO:0000313" key="2">
    <source>
        <dbReference type="EMBL" id="MFC2949396.1"/>
    </source>
</evidence>
<sequence>MMNAFILISLVLTILIFIIFGVQFALFLVKKDSYPKKSFLMLTTGLLISIGLIGYKNFFFTFDGLKGEFFQGPLPSPTEKYTANAYYETYGGAAGGVNVWVDISFEERDGASQTIYFSDAKSGFSMEWKDEDTLEITNEEPGFPSTNRSMELDVEKEIYHDSGLACGSWLMMGEYEACYQN</sequence>
<dbReference type="InterPro" id="IPR035406">
    <property type="entry name" value="DUF5412"/>
</dbReference>
<keyword evidence="1" id="KW-0472">Membrane</keyword>
<evidence type="ECO:0000256" key="1">
    <source>
        <dbReference type="SAM" id="Phobius"/>
    </source>
</evidence>
<dbReference type="RefSeq" id="WP_390307369.1">
    <property type="nucleotide sequence ID" value="NZ_JBHRRZ010000036.1"/>
</dbReference>
<proteinExistence type="predicted"/>
<reference evidence="3" key="1">
    <citation type="journal article" date="2019" name="Int. J. Syst. Evol. Microbiol.">
        <title>The Global Catalogue of Microorganisms (GCM) 10K type strain sequencing project: providing services to taxonomists for standard genome sequencing and annotation.</title>
        <authorList>
            <consortium name="The Broad Institute Genomics Platform"/>
            <consortium name="The Broad Institute Genome Sequencing Center for Infectious Disease"/>
            <person name="Wu L."/>
            <person name="Ma J."/>
        </authorList>
    </citation>
    <scope>NUCLEOTIDE SEQUENCE [LARGE SCALE GENOMIC DNA]</scope>
    <source>
        <strain evidence="3">KCTC 13193</strain>
    </source>
</reference>
<gene>
    <name evidence="2" type="ORF">ACFODW_13830</name>
</gene>
<keyword evidence="3" id="KW-1185">Reference proteome</keyword>
<keyword evidence="1" id="KW-1133">Transmembrane helix</keyword>
<keyword evidence="1" id="KW-0812">Transmembrane</keyword>
<comment type="caution">
    <text evidence="2">The sequence shown here is derived from an EMBL/GenBank/DDBJ whole genome shotgun (WGS) entry which is preliminary data.</text>
</comment>
<organism evidence="2 3">
    <name type="scientific">Virgibacillus sediminis</name>
    <dbReference type="NCBI Taxonomy" id="202260"/>
    <lineage>
        <taxon>Bacteria</taxon>
        <taxon>Bacillati</taxon>
        <taxon>Bacillota</taxon>
        <taxon>Bacilli</taxon>
        <taxon>Bacillales</taxon>
        <taxon>Bacillaceae</taxon>
        <taxon>Virgibacillus</taxon>
    </lineage>
</organism>
<dbReference type="EMBL" id="JBHRRZ010000036">
    <property type="protein sequence ID" value="MFC2949396.1"/>
    <property type="molecule type" value="Genomic_DNA"/>
</dbReference>
<feature type="transmembrane region" description="Helical" evidence="1">
    <location>
        <begin position="39"/>
        <end position="60"/>
    </location>
</feature>
<protein>
    <submittedName>
        <fullName evidence="2">DUF5412 family protein</fullName>
    </submittedName>
</protein>